<keyword evidence="6" id="KW-1185">Reference proteome</keyword>
<evidence type="ECO:0000256" key="2">
    <source>
        <dbReference type="ARBA" id="ARBA00023315"/>
    </source>
</evidence>
<comment type="caution">
    <text evidence="5">The sequence shown here is derived from an EMBL/GenBank/DDBJ whole genome shotgun (WGS) entry which is preliminary data.</text>
</comment>
<dbReference type="SUPFAM" id="SSF55729">
    <property type="entry name" value="Acyl-CoA N-acyltransferases (Nat)"/>
    <property type="match status" value="1"/>
</dbReference>
<dbReference type="EC" id="2.3.-.-" evidence="5"/>
<keyword evidence="1 5" id="KW-0808">Transferase</keyword>
<name>A0ABW5LMS2_9FLAO</name>
<dbReference type="PANTHER" id="PTHR43792">
    <property type="entry name" value="GNAT FAMILY, PUTATIVE (AFU_ORTHOLOGUE AFUA_3G00765)-RELATED-RELATED"/>
    <property type="match status" value="1"/>
</dbReference>
<keyword evidence="2 5" id="KW-0012">Acyltransferase</keyword>
<feature type="domain" description="N-acetyltransferase" evidence="4">
    <location>
        <begin position="50"/>
        <end position="166"/>
    </location>
</feature>
<dbReference type="Proteomes" id="UP001597508">
    <property type="component" value="Unassembled WGS sequence"/>
</dbReference>
<dbReference type="InterPro" id="IPR051531">
    <property type="entry name" value="N-acetyltransferase"/>
</dbReference>
<dbReference type="InterPro" id="IPR016181">
    <property type="entry name" value="Acyl_CoA_acyltransferase"/>
</dbReference>
<evidence type="ECO:0000313" key="6">
    <source>
        <dbReference type="Proteomes" id="UP001597508"/>
    </source>
</evidence>
<dbReference type="Gene3D" id="3.40.630.30">
    <property type="match status" value="1"/>
</dbReference>
<dbReference type="EMBL" id="JBHULH010000001">
    <property type="protein sequence ID" value="MFD2566142.1"/>
    <property type="molecule type" value="Genomic_DNA"/>
</dbReference>
<organism evidence="5 6">
    <name type="scientific">Pseudotenacibaculum haliotis</name>
    <dbReference type="NCBI Taxonomy" id="1862138"/>
    <lineage>
        <taxon>Bacteria</taxon>
        <taxon>Pseudomonadati</taxon>
        <taxon>Bacteroidota</taxon>
        <taxon>Flavobacteriia</taxon>
        <taxon>Flavobacteriales</taxon>
        <taxon>Flavobacteriaceae</taxon>
        <taxon>Pseudotenacibaculum</taxon>
    </lineage>
</organism>
<gene>
    <name evidence="5" type="ORF">ACFSRZ_02085</name>
</gene>
<evidence type="ECO:0000256" key="3">
    <source>
        <dbReference type="ARBA" id="ARBA00038502"/>
    </source>
</evidence>
<evidence type="ECO:0000256" key="1">
    <source>
        <dbReference type="ARBA" id="ARBA00022679"/>
    </source>
</evidence>
<evidence type="ECO:0000313" key="5">
    <source>
        <dbReference type="EMBL" id="MFD2566142.1"/>
    </source>
</evidence>
<dbReference type="PANTHER" id="PTHR43792:SF8">
    <property type="entry name" value="[RIBOSOMAL PROTEIN US5]-ALANINE N-ACETYLTRANSFERASE"/>
    <property type="match status" value="1"/>
</dbReference>
<reference evidence="6" key="1">
    <citation type="journal article" date="2019" name="Int. J. Syst. Evol. Microbiol.">
        <title>The Global Catalogue of Microorganisms (GCM) 10K type strain sequencing project: providing services to taxonomists for standard genome sequencing and annotation.</title>
        <authorList>
            <consortium name="The Broad Institute Genomics Platform"/>
            <consortium name="The Broad Institute Genome Sequencing Center for Infectious Disease"/>
            <person name="Wu L."/>
            <person name="Ma J."/>
        </authorList>
    </citation>
    <scope>NUCLEOTIDE SEQUENCE [LARGE SCALE GENOMIC DNA]</scope>
    <source>
        <strain evidence="6">KCTC 52127</strain>
    </source>
</reference>
<accession>A0ABW5LMS2</accession>
<protein>
    <submittedName>
        <fullName evidence="5">GNAT family N-acetyltransferase</fullName>
        <ecNumber evidence="5">2.3.-.-</ecNumber>
    </submittedName>
</protein>
<comment type="similarity">
    <text evidence="3">Belongs to the acetyltransferase family. RimJ subfamily.</text>
</comment>
<dbReference type="InterPro" id="IPR000182">
    <property type="entry name" value="GNAT_dom"/>
</dbReference>
<dbReference type="RefSeq" id="WP_379664863.1">
    <property type="nucleotide sequence ID" value="NZ_JBHULH010000001.1"/>
</dbReference>
<sequence>METKENRPIEPVFQVLSKENEKINVYKIHPKDGWGLCDFIAANEHRLDLYFPKTKEANLTPDLSKAFAETKSKEYENREEFLYTIKPEGSKKIIGLVYIKELDWEIQQGEFAYCIDYNYEGKGITSKVVDGLSEYAFKDLGLKTLQIIAHKTNFSSVNVAKRCKFTWIKTLAKEYTPPGRDPLDMELYERYKN</sequence>
<proteinExistence type="inferred from homology"/>
<dbReference type="Pfam" id="PF13302">
    <property type="entry name" value="Acetyltransf_3"/>
    <property type="match status" value="1"/>
</dbReference>
<dbReference type="GO" id="GO:0016746">
    <property type="term" value="F:acyltransferase activity"/>
    <property type="evidence" value="ECO:0007669"/>
    <property type="project" value="UniProtKB-KW"/>
</dbReference>
<evidence type="ECO:0000259" key="4">
    <source>
        <dbReference type="Pfam" id="PF13302"/>
    </source>
</evidence>